<reference evidence="5 6" key="1">
    <citation type="submission" date="2018-01" db="EMBL/GenBank/DDBJ databases">
        <title>Deinococcus koreensis sp. nov., a radiation-resistant bacterium isolated from river water.</title>
        <authorList>
            <person name="Choi A."/>
        </authorList>
    </citation>
    <scope>NUCLEOTIDE SEQUENCE [LARGE SCALE GENOMIC DNA]</scope>
    <source>
        <strain evidence="5 6">SJW1-2</strain>
    </source>
</reference>
<name>A0A2K3USW6_9DEIO</name>
<evidence type="ECO:0000256" key="1">
    <source>
        <dbReference type="ARBA" id="ARBA00022553"/>
    </source>
</evidence>
<organism evidence="5 6">
    <name type="scientific">Deinococcus koreensis</name>
    <dbReference type="NCBI Taxonomy" id="2054903"/>
    <lineage>
        <taxon>Bacteria</taxon>
        <taxon>Thermotogati</taxon>
        <taxon>Deinococcota</taxon>
        <taxon>Deinococci</taxon>
        <taxon>Deinococcales</taxon>
        <taxon>Deinococcaceae</taxon>
        <taxon>Deinococcus</taxon>
    </lineage>
</organism>
<accession>A0A2K3USW6</accession>
<sequence length="284" mass="30571">MNPASGIPRNPMAQIFIVDDSISVRKALEITFKRHALSSLSAVSGEEALETLQNQTTSFDLLMVDVIMPGMSGLELCATLRQQARFQSVPVILMSGNVDDDIRQQARDAGATAVLRKPFSPDELIPMVEGLLPARAEAAAPARAPAEEVPTPTAPEPVALAPQEPARPEADPRGQPGTPASRALEDAGRLISHYQSGGHAEALALLNAEHRLLGNVGQPLDPKLLTFAVYFVNTARVIGQQFMDDALQTVTLRYLQRDLILHVHPEFTLIVLTRAEAGGSKVLN</sequence>
<comment type="caution">
    <text evidence="5">The sequence shown here is derived from an EMBL/GenBank/DDBJ whole genome shotgun (WGS) entry which is preliminary data.</text>
</comment>
<keyword evidence="6" id="KW-1185">Reference proteome</keyword>
<feature type="compositionally biased region" description="Low complexity" evidence="3">
    <location>
        <begin position="139"/>
        <end position="162"/>
    </location>
</feature>
<dbReference type="OrthoDB" id="9800897at2"/>
<feature type="region of interest" description="Disordered" evidence="3">
    <location>
        <begin position="139"/>
        <end position="182"/>
    </location>
</feature>
<dbReference type="InterPro" id="IPR050595">
    <property type="entry name" value="Bact_response_regulator"/>
</dbReference>
<evidence type="ECO:0000313" key="5">
    <source>
        <dbReference type="EMBL" id="PNY79619.1"/>
    </source>
</evidence>
<dbReference type="Proteomes" id="UP000236379">
    <property type="component" value="Unassembled WGS sequence"/>
</dbReference>
<evidence type="ECO:0000259" key="4">
    <source>
        <dbReference type="PROSITE" id="PS50110"/>
    </source>
</evidence>
<feature type="domain" description="Response regulatory" evidence="4">
    <location>
        <begin position="14"/>
        <end position="132"/>
    </location>
</feature>
<evidence type="ECO:0000256" key="2">
    <source>
        <dbReference type="PROSITE-ProRule" id="PRU00169"/>
    </source>
</evidence>
<evidence type="ECO:0000256" key="3">
    <source>
        <dbReference type="SAM" id="MobiDB-lite"/>
    </source>
</evidence>
<dbReference type="SMART" id="SM00448">
    <property type="entry name" value="REC"/>
    <property type="match status" value="1"/>
</dbReference>
<dbReference type="Gene3D" id="3.40.50.2300">
    <property type="match status" value="1"/>
</dbReference>
<dbReference type="Pfam" id="PF00072">
    <property type="entry name" value="Response_reg"/>
    <property type="match status" value="1"/>
</dbReference>
<dbReference type="GO" id="GO:0000160">
    <property type="term" value="P:phosphorelay signal transduction system"/>
    <property type="evidence" value="ECO:0007669"/>
    <property type="project" value="InterPro"/>
</dbReference>
<dbReference type="PANTHER" id="PTHR44591">
    <property type="entry name" value="STRESS RESPONSE REGULATOR PROTEIN 1"/>
    <property type="match status" value="1"/>
</dbReference>
<proteinExistence type="predicted"/>
<dbReference type="SUPFAM" id="SSF52172">
    <property type="entry name" value="CheY-like"/>
    <property type="match status" value="1"/>
</dbReference>
<protein>
    <submittedName>
        <fullName evidence="5">Response regulator</fullName>
    </submittedName>
</protein>
<dbReference type="InterPro" id="IPR001789">
    <property type="entry name" value="Sig_transdc_resp-reg_receiver"/>
</dbReference>
<dbReference type="PROSITE" id="PS50110">
    <property type="entry name" value="RESPONSE_REGULATORY"/>
    <property type="match status" value="1"/>
</dbReference>
<keyword evidence="1 2" id="KW-0597">Phosphoprotein</keyword>
<dbReference type="EMBL" id="PPPD01000002">
    <property type="protein sequence ID" value="PNY79619.1"/>
    <property type="molecule type" value="Genomic_DNA"/>
</dbReference>
<dbReference type="AlphaFoldDB" id="A0A2K3USW6"/>
<evidence type="ECO:0000313" key="6">
    <source>
        <dbReference type="Proteomes" id="UP000236379"/>
    </source>
</evidence>
<gene>
    <name evidence="5" type="ORF">CVO96_16755</name>
</gene>
<dbReference type="InterPro" id="IPR011006">
    <property type="entry name" value="CheY-like_superfamily"/>
</dbReference>
<feature type="modified residue" description="4-aspartylphosphate" evidence="2">
    <location>
        <position position="65"/>
    </location>
</feature>
<dbReference type="PANTHER" id="PTHR44591:SF3">
    <property type="entry name" value="RESPONSE REGULATORY DOMAIN-CONTAINING PROTEIN"/>
    <property type="match status" value="1"/>
</dbReference>